<dbReference type="PANTHER" id="PTHR30204:SF93">
    <property type="entry name" value="HTH MERR-TYPE DOMAIN-CONTAINING PROTEIN"/>
    <property type="match status" value="1"/>
</dbReference>
<dbReference type="GO" id="GO:0003700">
    <property type="term" value="F:DNA-binding transcription factor activity"/>
    <property type="evidence" value="ECO:0007669"/>
    <property type="project" value="InterPro"/>
</dbReference>
<dbReference type="EMBL" id="JACCBB010000001">
    <property type="protein sequence ID" value="NYD22191.1"/>
    <property type="molecule type" value="Genomic_DNA"/>
</dbReference>
<keyword evidence="1 4" id="KW-0238">DNA-binding</keyword>
<evidence type="ECO:0000313" key="5">
    <source>
        <dbReference type="Proteomes" id="UP000521922"/>
    </source>
</evidence>
<dbReference type="InterPro" id="IPR000551">
    <property type="entry name" value="MerR-type_HTH_dom"/>
</dbReference>
<feature type="region of interest" description="Disordered" evidence="2">
    <location>
        <begin position="123"/>
        <end position="145"/>
    </location>
</feature>
<evidence type="ECO:0000259" key="3">
    <source>
        <dbReference type="PROSITE" id="PS50937"/>
    </source>
</evidence>
<evidence type="ECO:0000313" key="4">
    <source>
        <dbReference type="EMBL" id="NYD22191.1"/>
    </source>
</evidence>
<gene>
    <name evidence="4" type="ORF">BJ968_001731</name>
</gene>
<dbReference type="SUPFAM" id="SSF46955">
    <property type="entry name" value="Putative DNA-binding domain"/>
    <property type="match status" value="1"/>
</dbReference>
<sequence length="145" mass="16725">MSGLMQIGEVVERVGYSFRTIRYYDEMGLVSPTQRTPGGFRLYTEMDVYRLLVLKRMKPLDFSLDEMRELLSVLDALDGRIPSATPREELFAKLDEFRQAADARVEKLRERLMMAEEFAQRLRDEARGRHDGGSPAPEPPVRESV</sequence>
<accession>A0A7Y9J0C5</accession>
<dbReference type="PANTHER" id="PTHR30204">
    <property type="entry name" value="REDOX-CYCLING DRUG-SENSING TRANSCRIPTIONAL ACTIVATOR SOXR"/>
    <property type="match status" value="1"/>
</dbReference>
<proteinExistence type="predicted"/>
<dbReference type="RefSeq" id="WP_179750990.1">
    <property type="nucleotide sequence ID" value="NZ_BAAAGN010000005.1"/>
</dbReference>
<dbReference type="PROSITE" id="PS50937">
    <property type="entry name" value="HTH_MERR_2"/>
    <property type="match status" value="1"/>
</dbReference>
<protein>
    <submittedName>
        <fullName evidence="4">DNA-binding transcriptional MerR regulator</fullName>
    </submittedName>
</protein>
<comment type="caution">
    <text evidence="4">The sequence shown here is derived from an EMBL/GenBank/DDBJ whole genome shotgun (WGS) entry which is preliminary data.</text>
</comment>
<keyword evidence="5" id="KW-1185">Reference proteome</keyword>
<dbReference type="InterPro" id="IPR009061">
    <property type="entry name" value="DNA-bd_dom_put_sf"/>
</dbReference>
<name>A0A7Y9J0C5_9ACTN</name>
<dbReference type="SMART" id="SM00422">
    <property type="entry name" value="HTH_MERR"/>
    <property type="match status" value="1"/>
</dbReference>
<organism evidence="4 5">
    <name type="scientific">Kineococcus aurantiacus</name>
    <dbReference type="NCBI Taxonomy" id="37633"/>
    <lineage>
        <taxon>Bacteria</taxon>
        <taxon>Bacillati</taxon>
        <taxon>Actinomycetota</taxon>
        <taxon>Actinomycetes</taxon>
        <taxon>Kineosporiales</taxon>
        <taxon>Kineosporiaceae</taxon>
        <taxon>Kineococcus</taxon>
    </lineage>
</organism>
<reference evidence="4 5" key="1">
    <citation type="submission" date="2020-07" db="EMBL/GenBank/DDBJ databases">
        <title>Sequencing the genomes of 1000 actinobacteria strains.</title>
        <authorList>
            <person name="Klenk H.-P."/>
        </authorList>
    </citation>
    <scope>NUCLEOTIDE SEQUENCE [LARGE SCALE GENOMIC DNA]</scope>
    <source>
        <strain evidence="4 5">DSM 7487</strain>
    </source>
</reference>
<dbReference type="GO" id="GO:0003677">
    <property type="term" value="F:DNA binding"/>
    <property type="evidence" value="ECO:0007669"/>
    <property type="project" value="UniProtKB-KW"/>
</dbReference>
<evidence type="ECO:0000256" key="1">
    <source>
        <dbReference type="ARBA" id="ARBA00023125"/>
    </source>
</evidence>
<dbReference type="InterPro" id="IPR047057">
    <property type="entry name" value="MerR_fam"/>
</dbReference>
<feature type="domain" description="HTH merR-type" evidence="3">
    <location>
        <begin position="4"/>
        <end position="73"/>
    </location>
</feature>
<dbReference type="Pfam" id="PF13411">
    <property type="entry name" value="MerR_1"/>
    <property type="match status" value="1"/>
</dbReference>
<dbReference type="PRINTS" id="PR00040">
    <property type="entry name" value="HTHMERR"/>
</dbReference>
<dbReference type="Gene3D" id="1.10.1660.10">
    <property type="match status" value="1"/>
</dbReference>
<feature type="compositionally biased region" description="Basic and acidic residues" evidence="2">
    <location>
        <begin position="123"/>
        <end position="132"/>
    </location>
</feature>
<dbReference type="Proteomes" id="UP000521922">
    <property type="component" value="Unassembled WGS sequence"/>
</dbReference>
<evidence type="ECO:0000256" key="2">
    <source>
        <dbReference type="SAM" id="MobiDB-lite"/>
    </source>
</evidence>
<dbReference type="AlphaFoldDB" id="A0A7Y9J0C5"/>